<keyword evidence="4 7" id="KW-0418">Kinase</keyword>
<comment type="caution">
    <text evidence="7">The sequence shown here is derived from an EMBL/GenBank/DDBJ whole genome shotgun (WGS) entry which is preliminary data.</text>
</comment>
<evidence type="ECO:0000259" key="6">
    <source>
        <dbReference type="PROSITE" id="PS50109"/>
    </source>
</evidence>
<dbReference type="InterPro" id="IPR003661">
    <property type="entry name" value="HisK_dim/P_dom"/>
</dbReference>
<comment type="catalytic activity">
    <reaction evidence="1">
        <text>ATP + protein L-histidine = ADP + protein N-phospho-L-histidine.</text>
        <dbReference type="EC" id="2.7.13.3"/>
    </reaction>
</comment>
<gene>
    <name evidence="7" type="ORF">E2488_15820</name>
</gene>
<sequence>KSAFLANMSHEIRTPMNGILGFSELLKTPNLSGDEQQKYIGIIEKSGNRMLNIINDIVDISKIEAGLMKLDIKESNINEQIEYIYTFFKPEVEAKGMQLFFKSTLPTKQATIKTDREKVFAI</sequence>
<dbReference type="SUPFAM" id="SSF47384">
    <property type="entry name" value="Homodimeric domain of signal transducing histidine kinase"/>
    <property type="match status" value="1"/>
</dbReference>
<dbReference type="PROSITE" id="PS50109">
    <property type="entry name" value="HIS_KIN"/>
    <property type="match status" value="1"/>
</dbReference>
<dbReference type="Proteomes" id="UP000298517">
    <property type="component" value="Unassembled WGS sequence"/>
</dbReference>
<dbReference type="Pfam" id="PF00512">
    <property type="entry name" value="HisKA"/>
    <property type="match status" value="1"/>
</dbReference>
<dbReference type="GO" id="GO:0000155">
    <property type="term" value="F:phosphorelay sensor kinase activity"/>
    <property type="evidence" value="ECO:0007669"/>
    <property type="project" value="InterPro"/>
</dbReference>
<evidence type="ECO:0000256" key="4">
    <source>
        <dbReference type="ARBA" id="ARBA00022777"/>
    </source>
</evidence>
<dbReference type="AlphaFoldDB" id="A0A4Y8AN47"/>
<accession>A0A4Y8AN47</accession>
<feature type="non-terminal residue" evidence="7">
    <location>
        <position position="1"/>
    </location>
</feature>
<dbReference type="Gene3D" id="1.10.287.130">
    <property type="match status" value="1"/>
</dbReference>
<keyword evidence="8" id="KW-1185">Reference proteome</keyword>
<dbReference type="PANTHER" id="PTHR43711:SF1">
    <property type="entry name" value="HISTIDINE KINASE 1"/>
    <property type="match status" value="1"/>
</dbReference>
<keyword evidence="3" id="KW-0808">Transferase</keyword>
<feature type="non-terminal residue" evidence="7">
    <location>
        <position position="122"/>
    </location>
</feature>
<feature type="domain" description="Histidine kinase" evidence="6">
    <location>
        <begin position="7"/>
        <end position="122"/>
    </location>
</feature>
<keyword evidence="5" id="KW-0902">Two-component regulatory system</keyword>
<dbReference type="SMART" id="SM00388">
    <property type="entry name" value="HisKA"/>
    <property type="match status" value="1"/>
</dbReference>
<dbReference type="InterPro" id="IPR005467">
    <property type="entry name" value="His_kinase_dom"/>
</dbReference>
<dbReference type="InterPro" id="IPR036097">
    <property type="entry name" value="HisK_dim/P_sf"/>
</dbReference>
<dbReference type="InterPro" id="IPR050736">
    <property type="entry name" value="Sensor_HK_Regulatory"/>
</dbReference>
<evidence type="ECO:0000256" key="3">
    <source>
        <dbReference type="ARBA" id="ARBA00022679"/>
    </source>
</evidence>
<proteinExistence type="predicted"/>
<dbReference type="CDD" id="cd00082">
    <property type="entry name" value="HisKA"/>
    <property type="match status" value="1"/>
</dbReference>
<evidence type="ECO:0000256" key="1">
    <source>
        <dbReference type="ARBA" id="ARBA00000085"/>
    </source>
</evidence>
<dbReference type="PANTHER" id="PTHR43711">
    <property type="entry name" value="TWO-COMPONENT HISTIDINE KINASE"/>
    <property type="match status" value="1"/>
</dbReference>
<dbReference type="EMBL" id="SNQI01000049">
    <property type="protein sequence ID" value="TEW70366.1"/>
    <property type="molecule type" value="Genomic_DNA"/>
</dbReference>
<protein>
    <recommendedName>
        <fullName evidence="2">histidine kinase</fullName>
        <ecNumber evidence="2">2.7.13.3</ecNumber>
    </recommendedName>
</protein>
<name>A0A4Y8AN47_9FLAO</name>
<evidence type="ECO:0000256" key="2">
    <source>
        <dbReference type="ARBA" id="ARBA00012438"/>
    </source>
</evidence>
<evidence type="ECO:0000313" key="8">
    <source>
        <dbReference type="Proteomes" id="UP000298517"/>
    </source>
</evidence>
<evidence type="ECO:0000313" key="7">
    <source>
        <dbReference type="EMBL" id="TEW70366.1"/>
    </source>
</evidence>
<organism evidence="7 8">
    <name type="scientific">Gramella jeungdoensis</name>
    <dbReference type="NCBI Taxonomy" id="708091"/>
    <lineage>
        <taxon>Bacteria</taxon>
        <taxon>Pseudomonadati</taxon>
        <taxon>Bacteroidota</taxon>
        <taxon>Flavobacteriia</taxon>
        <taxon>Flavobacteriales</taxon>
        <taxon>Flavobacteriaceae</taxon>
        <taxon>Christiangramia</taxon>
    </lineage>
</organism>
<dbReference type="EC" id="2.7.13.3" evidence="2"/>
<reference evidence="7 8" key="1">
    <citation type="journal article" date="2011" name="J. Microbiol.">
        <title>Gramella jeungdoensis sp. nov., isolated from a solar saltern in Korea.</title>
        <authorList>
            <person name="Joung Y."/>
            <person name="Kim H."/>
            <person name="Jang T."/>
            <person name="Ahn T.S."/>
            <person name="Joh K."/>
        </authorList>
    </citation>
    <scope>NUCLEOTIDE SEQUENCE [LARGE SCALE GENOMIC DNA]</scope>
    <source>
        <strain evidence="7 8">KCTC 23123</strain>
    </source>
</reference>
<evidence type="ECO:0000256" key="5">
    <source>
        <dbReference type="ARBA" id="ARBA00023012"/>
    </source>
</evidence>